<dbReference type="AlphaFoldDB" id="A0A2P5B2H9"/>
<evidence type="ECO:0000256" key="1">
    <source>
        <dbReference type="SAM" id="Phobius"/>
    </source>
</evidence>
<protein>
    <recommendedName>
        <fullName evidence="4">Transmembrane protein</fullName>
    </recommendedName>
</protein>
<evidence type="ECO:0000313" key="2">
    <source>
        <dbReference type="EMBL" id="PON42992.1"/>
    </source>
</evidence>
<keyword evidence="1" id="KW-1133">Transmembrane helix</keyword>
<evidence type="ECO:0000313" key="3">
    <source>
        <dbReference type="Proteomes" id="UP000237105"/>
    </source>
</evidence>
<name>A0A2P5B2H9_PARAD</name>
<reference evidence="3" key="1">
    <citation type="submission" date="2016-06" db="EMBL/GenBank/DDBJ databases">
        <title>Parallel loss of symbiosis genes in relatives of nitrogen-fixing non-legume Parasponia.</title>
        <authorList>
            <person name="Van Velzen R."/>
            <person name="Holmer R."/>
            <person name="Bu F."/>
            <person name="Rutten L."/>
            <person name="Van Zeijl A."/>
            <person name="Liu W."/>
            <person name="Santuari L."/>
            <person name="Cao Q."/>
            <person name="Sharma T."/>
            <person name="Shen D."/>
            <person name="Roswanjaya Y."/>
            <person name="Wardhani T."/>
            <person name="Kalhor M.S."/>
            <person name="Jansen J."/>
            <person name="Van den Hoogen J."/>
            <person name="Gungor B."/>
            <person name="Hartog M."/>
            <person name="Hontelez J."/>
            <person name="Verver J."/>
            <person name="Yang W.-C."/>
            <person name="Schijlen E."/>
            <person name="Repin R."/>
            <person name="Schilthuizen M."/>
            <person name="Schranz E."/>
            <person name="Heidstra R."/>
            <person name="Miyata K."/>
            <person name="Fedorova E."/>
            <person name="Kohlen W."/>
            <person name="Bisseling T."/>
            <person name="Smit S."/>
            <person name="Geurts R."/>
        </authorList>
    </citation>
    <scope>NUCLEOTIDE SEQUENCE [LARGE SCALE GENOMIC DNA]</scope>
    <source>
        <strain evidence="3">cv. WU1-14</strain>
    </source>
</reference>
<evidence type="ECO:0008006" key="4">
    <source>
        <dbReference type="Google" id="ProtNLM"/>
    </source>
</evidence>
<dbReference type="EMBL" id="JXTB01000379">
    <property type="protein sequence ID" value="PON42992.1"/>
    <property type="molecule type" value="Genomic_DNA"/>
</dbReference>
<dbReference type="OrthoDB" id="10652698at2759"/>
<keyword evidence="3" id="KW-1185">Reference proteome</keyword>
<comment type="caution">
    <text evidence="2">The sequence shown here is derived from an EMBL/GenBank/DDBJ whole genome shotgun (WGS) entry which is preliminary data.</text>
</comment>
<proteinExistence type="predicted"/>
<feature type="transmembrane region" description="Helical" evidence="1">
    <location>
        <begin position="56"/>
        <end position="83"/>
    </location>
</feature>
<keyword evidence="1" id="KW-0472">Membrane</keyword>
<accession>A0A2P5B2H9</accession>
<gene>
    <name evidence="2" type="ORF">PanWU01x14_277640</name>
</gene>
<sequence length="100" mass="11382">MNFKELEIAWSQLDSFSSNLTDQAAVMIMMMTRSTNQGSNFALRDKSDFNVVHHDLLLSSLSVSLCLCLSLSLSIYIYIYIFLHERRFSDSPVMASISFS</sequence>
<organism evidence="2 3">
    <name type="scientific">Parasponia andersonii</name>
    <name type="common">Sponia andersonii</name>
    <dbReference type="NCBI Taxonomy" id="3476"/>
    <lineage>
        <taxon>Eukaryota</taxon>
        <taxon>Viridiplantae</taxon>
        <taxon>Streptophyta</taxon>
        <taxon>Embryophyta</taxon>
        <taxon>Tracheophyta</taxon>
        <taxon>Spermatophyta</taxon>
        <taxon>Magnoliopsida</taxon>
        <taxon>eudicotyledons</taxon>
        <taxon>Gunneridae</taxon>
        <taxon>Pentapetalae</taxon>
        <taxon>rosids</taxon>
        <taxon>fabids</taxon>
        <taxon>Rosales</taxon>
        <taxon>Cannabaceae</taxon>
        <taxon>Parasponia</taxon>
    </lineage>
</organism>
<dbReference type="Proteomes" id="UP000237105">
    <property type="component" value="Unassembled WGS sequence"/>
</dbReference>
<keyword evidence="1" id="KW-0812">Transmembrane</keyword>